<accession>A0A4R2NDK3</accession>
<dbReference type="PANTHER" id="PTHR43877">
    <property type="entry name" value="AMINOALKYLPHOSPHONATE N-ACETYLTRANSFERASE-RELATED-RELATED"/>
    <property type="match status" value="1"/>
</dbReference>
<evidence type="ECO:0000256" key="2">
    <source>
        <dbReference type="ARBA" id="ARBA00023315"/>
    </source>
</evidence>
<dbReference type="Pfam" id="PF00583">
    <property type="entry name" value="Acetyltransf_1"/>
    <property type="match status" value="1"/>
</dbReference>
<reference evidence="4 5" key="1">
    <citation type="submission" date="2019-03" db="EMBL/GenBank/DDBJ databases">
        <title>Genomic Encyclopedia of Type Strains, Phase IV (KMG-IV): sequencing the most valuable type-strain genomes for metagenomic binning, comparative biology and taxonomic classification.</title>
        <authorList>
            <person name="Goeker M."/>
        </authorList>
    </citation>
    <scope>NUCLEOTIDE SEQUENCE [LARGE SCALE GENOMIC DNA]</scope>
    <source>
        <strain evidence="4 5">DSM 19377</strain>
    </source>
</reference>
<proteinExistence type="predicted"/>
<organism evidence="4 5">
    <name type="scientific">Scopulibacillus darangshiensis</name>
    <dbReference type="NCBI Taxonomy" id="442528"/>
    <lineage>
        <taxon>Bacteria</taxon>
        <taxon>Bacillati</taxon>
        <taxon>Bacillota</taxon>
        <taxon>Bacilli</taxon>
        <taxon>Bacillales</taxon>
        <taxon>Sporolactobacillaceae</taxon>
        <taxon>Scopulibacillus</taxon>
    </lineage>
</organism>
<name>A0A4R2NDK3_9BACL</name>
<dbReference type="InterPro" id="IPR050832">
    <property type="entry name" value="Bact_Acetyltransf"/>
</dbReference>
<evidence type="ECO:0000313" key="5">
    <source>
        <dbReference type="Proteomes" id="UP000295416"/>
    </source>
</evidence>
<dbReference type="SUPFAM" id="SSF55729">
    <property type="entry name" value="Acyl-CoA N-acyltransferases (Nat)"/>
    <property type="match status" value="1"/>
</dbReference>
<keyword evidence="1 4" id="KW-0808">Transferase</keyword>
<evidence type="ECO:0000313" key="4">
    <source>
        <dbReference type="EMBL" id="TCP19142.1"/>
    </source>
</evidence>
<feature type="domain" description="N-acetyltransferase" evidence="3">
    <location>
        <begin position="7"/>
        <end position="156"/>
    </location>
</feature>
<keyword evidence="2" id="KW-0012">Acyltransferase</keyword>
<dbReference type="InterPro" id="IPR016181">
    <property type="entry name" value="Acyl_CoA_acyltransferase"/>
</dbReference>
<evidence type="ECO:0000256" key="1">
    <source>
        <dbReference type="ARBA" id="ARBA00022679"/>
    </source>
</evidence>
<gene>
    <name evidence="4" type="ORF">EV207_1666</name>
</gene>
<dbReference type="InterPro" id="IPR000182">
    <property type="entry name" value="GNAT_dom"/>
</dbReference>
<dbReference type="OrthoDB" id="9792929at2"/>
<evidence type="ECO:0000259" key="3">
    <source>
        <dbReference type="PROSITE" id="PS51186"/>
    </source>
</evidence>
<dbReference type="Proteomes" id="UP000295416">
    <property type="component" value="Unassembled WGS sequence"/>
</dbReference>
<dbReference type="AlphaFoldDB" id="A0A4R2NDK3"/>
<comment type="caution">
    <text evidence="4">The sequence shown here is derived from an EMBL/GenBank/DDBJ whole genome shotgun (WGS) entry which is preliminary data.</text>
</comment>
<dbReference type="Gene3D" id="3.40.630.30">
    <property type="match status" value="1"/>
</dbReference>
<dbReference type="PANTHER" id="PTHR43877:SF2">
    <property type="entry name" value="AMINOALKYLPHOSPHONATE N-ACETYLTRANSFERASE-RELATED"/>
    <property type="match status" value="1"/>
</dbReference>
<dbReference type="PROSITE" id="PS51186">
    <property type="entry name" value="GNAT"/>
    <property type="match status" value="1"/>
</dbReference>
<dbReference type="EMBL" id="SLXK01000066">
    <property type="protein sequence ID" value="TCP19142.1"/>
    <property type="molecule type" value="Genomic_DNA"/>
</dbReference>
<dbReference type="GO" id="GO:0016747">
    <property type="term" value="F:acyltransferase activity, transferring groups other than amino-acyl groups"/>
    <property type="evidence" value="ECO:0007669"/>
    <property type="project" value="InterPro"/>
</dbReference>
<dbReference type="RefSeq" id="WP_132748473.1">
    <property type="nucleotide sequence ID" value="NZ_SLXK01000066.1"/>
</dbReference>
<keyword evidence="5" id="KW-1185">Reference proteome</keyword>
<sequence>MAFEQNISVLKAGLNELNLVAGLFDKYRVFYKQPSNLEAGKKFIQERMESNQSVIFLAIENQEDGLKPVGFVQLYPSFSSVAMKKLWILNDLYVDQAARQKGVAKALMQKAKEYALETGAKGLALETAVDNKKAQQLYESIGYEKAEDVYHYNLLL</sequence>
<dbReference type="CDD" id="cd04301">
    <property type="entry name" value="NAT_SF"/>
    <property type="match status" value="1"/>
</dbReference>
<protein>
    <submittedName>
        <fullName evidence="4">Acetyltransferase (GNAT) family protein</fullName>
    </submittedName>
</protein>